<evidence type="ECO:0008006" key="9">
    <source>
        <dbReference type="Google" id="ProtNLM"/>
    </source>
</evidence>
<reference evidence="7" key="1">
    <citation type="journal article" date="2020" name="Stud. Mycol.">
        <title>101 Dothideomycetes genomes: a test case for predicting lifestyles and emergence of pathogens.</title>
        <authorList>
            <person name="Haridas S."/>
            <person name="Albert R."/>
            <person name="Binder M."/>
            <person name="Bloem J."/>
            <person name="Labutti K."/>
            <person name="Salamov A."/>
            <person name="Andreopoulos B."/>
            <person name="Baker S."/>
            <person name="Barry K."/>
            <person name="Bills G."/>
            <person name="Bluhm B."/>
            <person name="Cannon C."/>
            <person name="Castanera R."/>
            <person name="Culley D."/>
            <person name="Daum C."/>
            <person name="Ezra D."/>
            <person name="Gonzalez J."/>
            <person name="Henrissat B."/>
            <person name="Kuo A."/>
            <person name="Liang C."/>
            <person name="Lipzen A."/>
            <person name="Lutzoni F."/>
            <person name="Magnuson J."/>
            <person name="Mondo S."/>
            <person name="Nolan M."/>
            <person name="Ohm R."/>
            <person name="Pangilinan J."/>
            <person name="Park H.-J."/>
            <person name="Ramirez L."/>
            <person name="Alfaro M."/>
            <person name="Sun H."/>
            <person name="Tritt A."/>
            <person name="Yoshinaga Y."/>
            <person name="Zwiers L.-H."/>
            <person name="Turgeon B."/>
            <person name="Goodwin S."/>
            <person name="Spatafora J."/>
            <person name="Crous P."/>
            <person name="Grigoriev I."/>
        </authorList>
    </citation>
    <scope>NUCLEOTIDE SEQUENCE</scope>
    <source>
        <strain evidence="7">CBS 161.51</strain>
    </source>
</reference>
<keyword evidence="8" id="KW-1185">Reference proteome</keyword>
<dbReference type="Gene3D" id="3.40.50.1820">
    <property type="entry name" value="alpha/beta hydrolase"/>
    <property type="match status" value="1"/>
</dbReference>
<evidence type="ECO:0000256" key="2">
    <source>
        <dbReference type="ARBA" id="ARBA00004240"/>
    </source>
</evidence>
<sequence length="622" mass="68494">MRRLLDFRSKKSKTKTFSNPSVSSASAEPAGAVAQGLQVVAEGTNPTVDIVAVHGLNGHCEKTWTTSDGVNWLRDLLPGDLPNARVLSWGYDANTHSCSRVSCQYLFDHARTLVSDLCLERQTTQTAKRPIIFVAHSLGGIIVKSALIHSDAARRGALEEHRSIKLSTYGVMFMGTPHQGGSGVALGKLMVNIASVFVAADNRLLQHLERDSEWLQQQLGQYGPISGDFVTKFAFEEYPTPTALGKSIMVVPRASAVVPGAVNGEPIAIHADHINMVKFGSKSDPGYKTVSGHMRLMAGNAGDTIGGRWDTEAKVNAVHSNEPIKTFTVQSSVSEVLRVQHFVGREDDIVKICEALQYDGLRKTAVVHGLGGMGKTQLALAYAQRHREEYSAVFWVNIKDVDTLKQGYAAAAKRISRDHPSLVQLRAVAEGSDLDEAIEVLPGRNDTGTFDIRPFLPEVDHGTILITTRSSQLELGSPVAVKKLQKIEHSLEILSHTSRRDGLSSDPYARELAETLDGLPLALATAGAYLHLLGSFSFAEYLRLYKASWFRLQQDTPQLLSYEDRALYTTWGVSLDHVKKQSELAAKLLQLWAYFDNQDVWFELLQECQQDGPDWFSELMQD</sequence>
<dbReference type="InterPro" id="IPR029058">
    <property type="entry name" value="AB_hydrolase_fold"/>
</dbReference>
<keyword evidence="4" id="KW-0256">Endoplasmic reticulum</keyword>
<evidence type="ECO:0000256" key="6">
    <source>
        <dbReference type="ARBA" id="ARBA00023136"/>
    </source>
</evidence>
<dbReference type="PANTHER" id="PTHR48182">
    <property type="entry name" value="PROTEIN SERAC1"/>
    <property type="match status" value="1"/>
</dbReference>
<dbReference type="InterPro" id="IPR027417">
    <property type="entry name" value="P-loop_NTPase"/>
</dbReference>
<keyword evidence="5" id="KW-0496">Mitochondrion</keyword>
<comment type="subcellular location">
    <subcellularLocation>
        <location evidence="2">Endoplasmic reticulum</location>
    </subcellularLocation>
    <subcellularLocation>
        <location evidence="3">Membrane</location>
    </subcellularLocation>
    <subcellularLocation>
        <location evidence="1">Mitochondrion</location>
    </subcellularLocation>
</comment>
<dbReference type="Gene3D" id="3.40.50.300">
    <property type="entry name" value="P-loop containing nucleotide triphosphate hydrolases"/>
    <property type="match status" value="1"/>
</dbReference>
<evidence type="ECO:0000256" key="4">
    <source>
        <dbReference type="ARBA" id="ARBA00022824"/>
    </source>
</evidence>
<dbReference type="GO" id="GO:0016020">
    <property type="term" value="C:membrane"/>
    <property type="evidence" value="ECO:0007669"/>
    <property type="project" value="UniProtKB-SubCell"/>
</dbReference>
<proteinExistence type="predicted"/>
<evidence type="ECO:0000256" key="3">
    <source>
        <dbReference type="ARBA" id="ARBA00004370"/>
    </source>
</evidence>
<dbReference type="SUPFAM" id="SSF52540">
    <property type="entry name" value="P-loop containing nucleoside triphosphate hydrolases"/>
    <property type="match status" value="1"/>
</dbReference>
<organism evidence="7 8">
    <name type="scientific">Clathrospora elynae</name>
    <dbReference type="NCBI Taxonomy" id="706981"/>
    <lineage>
        <taxon>Eukaryota</taxon>
        <taxon>Fungi</taxon>
        <taxon>Dikarya</taxon>
        <taxon>Ascomycota</taxon>
        <taxon>Pezizomycotina</taxon>
        <taxon>Dothideomycetes</taxon>
        <taxon>Pleosporomycetidae</taxon>
        <taxon>Pleosporales</taxon>
        <taxon>Diademaceae</taxon>
        <taxon>Clathrospora</taxon>
    </lineage>
</organism>
<dbReference type="EMBL" id="ML976071">
    <property type="protein sequence ID" value="KAF1939994.1"/>
    <property type="molecule type" value="Genomic_DNA"/>
</dbReference>
<dbReference type="OrthoDB" id="5086500at2759"/>
<evidence type="ECO:0000256" key="5">
    <source>
        <dbReference type="ARBA" id="ARBA00023128"/>
    </source>
</evidence>
<evidence type="ECO:0000313" key="7">
    <source>
        <dbReference type="EMBL" id="KAF1939994.1"/>
    </source>
</evidence>
<gene>
    <name evidence="7" type="ORF">EJ02DRAFT_380741</name>
</gene>
<protein>
    <recommendedName>
        <fullName evidence="9">DUF676 domain-containing protein</fullName>
    </recommendedName>
</protein>
<keyword evidence="6" id="KW-0472">Membrane</keyword>
<evidence type="ECO:0000256" key="1">
    <source>
        <dbReference type="ARBA" id="ARBA00004173"/>
    </source>
</evidence>
<dbReference type="SUPFAM" id="SSF53474">
    <property type="entry name" value="alpha/beta-Hydrolases"/>
    <property type="match status" value="1"/>
</dbReference>
<dbReference type="GO" id="GO:0005739">
    <property type="term" value="C:mitochondrion"/>
    <property type="evidence" value="ECO:0007669"/>
    <property type="project" value="UniProtKB-SubCell"/>
</dbReference>
<dbReference type="Proteomes" id="UP000800038">
    <property type="component" value="Unassembled WGS sequence"/>
</dbReference>
<dbReference type="AlphaFoldDB" id="A0A6A5SK20"/>
<dbReference type="PANTHER" id="PTHR48182:SF2">
    <property type="entry name" value="PROTEIN SERAC1"/>
    <property type="match status" value="1"/>
</dbReference>
<name>A0A6A5SK20_9PLEO</name>
<evidence type="ECO:0000313" key="8">
    <source>
        <dbReference type="Proteomes" id="UP000800038"/>
    </source>
</evidence>
<feature type="non-terminal residue" evidence="7">
    <location>
        <position position="622"/>
    </location>
</feature>
<accession>A0A6A5SK20</accession>
<dbReference type="GO" id="GO:0005783">
    <property type="term" value="C:endoplasmic reticulum"/>
    <property type="evidence" value="ECO:0007669"/>
    <property type="project" value="UniProtKB-SubCell"/>
</dbReference>
<dbReference type="InterPro" id="IPR052374">
    <property type="entry name" value="SERAC1"/>
</dbReference>